<dbReference type="InterPro" id="IPR024768">
    <property type="entry name" value="Marf1"/>
</dbReference>
<dbReference type="PANTHER" id="PTHR14379">
    <property type="entry name" value="LIMKAIN B LKAP"/>
    <property type="match status" value="1"/>
</dbReference>
<feature type="region of interest" description="Disordered" evidence="1">
    <location>
        <begin position="431"/>
        <end position="548"/>
    </location>
</feature>
<feature type="compositionally biased region" description="Low complexity" evidence="1">
    <location>
        <begin position="389"/>
        <end position="399"/>
    </location>
</feature>
<feature type="compositionally biased region" description="Polar residues" evidence="1">
    <location>
        <begin position="189"/>
        <end position="222"/>
    </location>
</feature>
<dbReference type="Proteomes" id="UP000521872">
    <property type="component" value="Unassembled WGS sequence"/>
</dbReference>
<feature type="compositionally biased region" description="Polar residues" evidence="1">
    <location>
        <begin position="531"/>
        <end position="544"/>
    </location>
</feature>
<name>A0A8H4VPM5_9AGAR</name>
<feature type="compositionally biased region" description="Polar residues" evidence="1">
    <location>
        <begin position="313"/>
        <end position="323"/>
    </location>
</feature>
<dbReference type="InterPro" id="IPR021139">
    <property type="entry name" value="NYN"/>
</dbReference>
<evidence type="ECO:0000313" key="4">
    <source>
        <dbReference type="Proteomes" id="UP000521872"/>
    </source>
</evidence>
<feature type="region of interest" description="Disordered" evidence="1">
    <location>
        <begin position="172"/>
        <end position="239"/>
    </location>
</feature>
<dbReference type="EMBL" id="JAACJL010000044">
    <property type="protein sequence ID" value="KAF4615479.1"/>
    <property type="molecule type" value="Genomic_DNA"/>
</dbReference>
<feature type="compositionally biased region" description="Basic and acidic residues" evidence="1">
    <location>
        <begin position="498"/>
        <end position="511"/>
    </location>
</feature>
<accession>A0A8H4VPM5</accession>
<feature type="compositionally biased region" description="Low complexity" evidence="1">
    <location>
        <begin position="472"/>
        <end position="489"/>
    </location>
</feature>
<dbReference type="GO" id="GO:1905762">
    <property type="term" value="F:CCR4-NOT complex binding"/>
    <property type="evidence" value="ECO:0007669"/>
    <property type="project" value="TreeGrafter"/>
</dbReference>
<dbReference type="GO" id="GO:0010468">
    <property type="term" value="P:regulation of gene expression"/>
    <property type="evidence" value="ECO:0007669"/>
    <property type="project" value="InterPro"/>
</dbReference>
<dbReference type="GO" id="GO:0005777">
    <property type="term" value="C:peroxisome"/>
    <property type="evidence" value="ECO:0007669"/>
    <property type="project" value="InterPro"/>
</dbReference>
<evidence type="ECO:0000313" key="3">
    <source>
        <dbReference type="EMBL" id="KAF4615479.1"/>
    </source>
</evidence>
<dbReference type="Gene3D" id="3.40.50.1010">
    <property type="entry name" value="5'-nuclease"/>
    <property type="match status" value="1"/>
</dbReference>
<comment type="caution">
    <text evidence="3">The sequence shown here is derived from an EMBL/GenBank/DDBJ whole genome shotgun (WGS) entry which is preliminary data.</text>
</comment>
<feature type="compositionally biased region" description="Polar residues" evidence="1">
    <location>
        <begin position="454"/>
        <end position="466"/>
    </location>
</feature>
<sequence>MAGPRHNHEDICVFWDYETTKWTSAISNVSNYTIVKNMRDALKQFGGIKTMRTYADFSADALPRSTTIRSELSSSGVTLVDCPGDGRKDLHAKIMIVDMLIHALDHHPPYTFVLVTGDRDLAYAVSILRTRGYRVVLITPSTTHADITSQATVHLDWTRVILGLGDGVLDEDSLTGNASSEPKESSSSHQPRQKPSSSWDTFNMGQNSTTGFRNEGKGTTSVAFEPRRQPPSFNRGSSALSAYHEPHRFNVFSNTSGDMPMPEITKEAFGFDDGPLFPRPTSRATQRADSAPPNIRQSTLSHSPHISRPSWASIDNVNKGTSPSKDKQREAEPNMGGAANVILPFEEDTVSGPSAQSSFQPQVPLDATFTVGFSTSPASLELRSQRGDSTSSSSTSSSTVSKFSMIEHGIIDLSTAPTSAIPPTFDKKEAIGKSETSLGKAKDATAATSKTATPLQPSSNTGTLTKGVQVDSSRSASPFPFPAQASSAQVHPSTPARKTSDPPETVPKKEAPIPVSQKGQTPGNVVAPKAQVSTPAAGPSTQSAAPRPPVEFSTLVDVLRKQHPKILSKMTLGSLLVQQDANVYKKAKFSKFGSYIAAAVKAGIITEHVNSRGEQCVVLRPPYAP</sequence>
<keyword evidence="4" id="KW-1185">Reference proteome</keyword>
<dbReference type="GO" id="GO:0004540">
    <property type="term" value="F:RNA nuclease activity"/>
    <property type="evidence" value="ECO:0007669"/>
    <property type="project" value="InterPro"/>
</dbReference>
<gene>
    <name evidence="3" type="ORF">D9613_002779</name>
</gene>
<feature type="region of interest" description="Disordered" evidence="1">
    <location>
        <begin position="271"/>
        <end position="333"/>
    </location>
</feature>
<dbReference type="PANTHER" id="PTHR14379:SF3">
    <property type="entry name" value="MEIOSIS REGULATOR AND MRNA STABILITY FACTOR 1"/>
    <property type="match status" value="1"/>
</dbReference>
<protein>
    <recommendedName>
        <fullName evidence="2">NYN domain-containing protein</fullName>
    </recommendedName>
</protein>
<feature type="compositionally biased region" description="Polar residues" evidence="1">
    <location>
        <begin position="295"/>
        <end position="304"/>
    </location>
</feature>
<dbReference type="Pfam" id="PF01936">
    <property type="entry name" value="NYN"/>
    <property type="match status" value="1"/>
</dbReference>
<feature type="domain" description="NYN" evidence="2">
    <location>
        <begin position="11"/>
        <end position="152"/>
    </location>
</feature>
<feature type="region of interest" description="Disordered" evidence="1">
    <location>
        <begin position="380"/>
        <end position="399"/>
    </location>
</feature>
<reference evidence="3 4" key="1">
    <citation type="submission" date="2019-12" db="EMBL/GenBank/DDBJ databases">
        <authorList>
            <person name="Floudas D."/>
            <person name="Bentzer J."/>
            <person name="Ahren D."/>
            <person name="Johansson T."/>
            <person name="Persson P."/>
            <person name="Tunlid A."/>
        </authorList>
    </citation>
    <scope>NUCLEOTIDE SEQUENCE [LARGE SCALE GENOMIC DNA]</scope>
    <source>
        <strain evidence="3 4">CBS 102.39</strain>
    </source>
</reference>
<dbReference type="AlphaFoldDB" id="A0A8H4VPM5"/>
<organism evidence="3 4">
    <name type="scientific">Agrocybe pediades</name>
    <dbReference type="NCBI Taxonomy" id="84607"/>
    <lineage>
        <taxon>Eukaryota</taxon>
        <taxon>Fungi</taxon>
        <taxon>Dikarya</taxon>
        <taxon>Basidiomycota</taxon>
        <taxon>Agaricomycotina</taxon>
        <taxon>Agaricomycetes</taxon>
        <taxon>Agaricomycetidae</taxon>
        <taxon>Agaricales</taxon>
        <taxon>Agaricineae</taxon>
        <taxon>Strophariaceae</taxon>
        <taxon>Agrocybe</taxon>
    </lineage>
</organism>
<evidence type="ECO:0000259" key="2">
    <source>
        <dbReference type="Pfam" id="PF01936"/>
    </source>
</evidence>
<feature type="compositionally biased region" description="Low complexity" evidence="1">
    <location>
        <begin position="444"/>
        <end position="453"/>
    </location>
</feature>
<dbReference type="CDD" id="cd10910">
    <property type="entry name" value="PIN_limkain_b1_N_like"/>
    <property type="match status" value="1"/>
</dbReference>
<evidence type="ECO:0000256" key="1">
    <source>
        <dbReference type="SAM" id="MobiDB-lite"/>
    </source>
</evidence>
<proteinExistence type="predicted"/>